<keyword evidence="4" id="KW-1185">Reference proteome</keyword>
<reference evidence="3" key="1">
    <citation type="submission" date="2018-11" db="EMBL/GenBank/DDBJ databases">
        <authorList>
            <consortium name="Pathogen Informatics"/>
        </authorList>
    </citation>
    <scope>NUCLEOTIDE SEQUENCE</scope>
</reference>
<dbReference type="Proteomes" id="UP000784294">
    <property type="component" value="Unassembled WGS sequence"/>
</dbReference>
<comment type="caution">
    <text evidence="3">The sequence shown here is derived from an EMBL/GenBank/DDBJ whole genome shotgun (WGS) entry which is preliminary data.</text>
</comment>
<sequence>MFFPVEVGFHALFIISLLIVVKNFSWLLEAMKLKLEAETNVFQVQMEEQNQIDSARRTQSHSAKSSRPQSSDRSTNSPTKSVNEQPCPLSTKHSLGAAQLYNLAPNEVKQLLQRTLVTGLLVGKAGEFLNSPLLPYLLSSVHLLFLFQIHLTFTKDSHNSSELRLAFL</sequence>
<evidence type="ECO:0000256" key="2">
    <source>
        <dbReference type="SAM" id="Phobius"/>
    </source>
</evidence>
<feature type="transmembrane region" description="Helical" evidence="2">
    <location>
        <begin position="7"/>
        <end position="28"/>
    </location>
</feature>
<dbReference type="EMBL" id="CAAALY010122421">
    <property type="protein sequence ID" value="VEL31442.1"/>
    <property type="molecule type" value="Genomic_DNA"/>
</dbReference>
<gene>
    <name evidence="3" type="ORF">PXEA_LOCUS24882</name>
</gene>
<name>A0A3S5BN57_9PLAT</name>
<keyword evidence="2" id="KW-1133">Transmembrane helix</keyword>
<keyword evidence="2" id="KW-0812">Transmembrane</keyword>
<organism evidence="3 4">
    <name type="scientific">Protopolystoma xenopodis</name>
    <dbReference type="NCBI Taxonomy" id="117903"/>
    <lineage>
        <taxon>Eukaryota</taxon>
        <taxon>Metazoa</taxon>
        <taxon>Spiralia</taxon>
        <taxon>Lophotrochozoa</taxon>
        <taxon>Platyhelminthes</taxon>
        <taxon>Monogenea</taxon>
        <taxon>Polyopisthocotylea</taxon>
        <taxon>Polystomatidea</taxon>
        <taxon>Polystomatidae</taxon>
        <taxon>Protopolystoma</taxon>
    </lineage>
</organism>
<evidence type="ECO:0000256" key="1">
    <source>
        <dbReference type="SAM" id="MobiDB-lite"/>
    </source>
</evidence>
<evidence type="ECO:0000313" key="3">
    <source>
        <dbReference type="EMBL" id="VEL31442.1"/>
    </source>
</evidence>
<keyword evidence="2" id="KW-0472">Membrane</keyword>
<proteinExistence type="predicted"/>
<feature type="compositionally biased region" description="Polar residues" evidence="1">
    <location>
        <begin position="60"/>
        <end position="84"/>
    </location>
</feature>
<accession>A0A3S5BN57</accession>
<evidence type="ECO:0000313" key="4">
    <source>
        <dbReference type="Proteomes" id="UP000784294"/>
    </source>
</evidence>
<dbReference type="AlphaFoldDB" id="A0A3S5BN57"/>
<feature type="region of interest" description="Disordered" evidence="1">
    <location>
        <begin position="53"/>
        <end position="88"/>
    </location>
</feature>
<protein>
    <submittedName>
        <fullName evidence="3">Uncharacterized protein</fullName>
    </submittedName>
</protein>